<dbReference type="InterPro" id="IPR036788">
    <property type="entry name" value="T_IF-3_C_sf"/>
</dbReference>
<accession>A0A6G1J8M1</accession>
<proteinExistence type="inferred from homology"/>
<keyword evidence="3" id="KW-0648">Protein biosynthesis</keyword>
<dbReference type="GO" id="GO:0070124">
    <property type="term" value="P:mitochondrial translational initiation"/>
    <property type="evidence" value="ECO:0007669"/>
    <property type="project" value="TreeGrafter"/>
</dbReference>
<dbReference type="OrthoDB" id="21573at2759"/>
<dbReference type="Gene3D" id="3.30.110.10">
    <property type="entry name" value="Translation initiation factor 3 (IF-3), C-terminal domain"/>
    <property type="match status" value="1"/>
</dbReference>
<keyword evidence="2" id="KW-0396">Initiation factor</keyword>
<dbReference type="Proteomes" id="UP000799291">
    <property type="component" value="Unassembled WGS sequence"/>
</dbReference>
<evidence type="ECO:0000256" key="1">
    <source>
        <dbReference type="ARBA" id="ARBA00005439"/>
    </source>
</evidence>
<evidence type="ECO:0000313" key="5">
    <source>
        <dbReference type="Proteomes" id="UP000799291"/>
    </source>
</evidence>
<evidence type="ECO:0008006" key="6">
    <source>
        <dbReference type="Google" id="ProtNLM"/>
    </source>
</evidence>
<dbReference type="GO" id="GO:0043022">
    <property type="term" value="F:ribosome binding"/>
    <property type="evidence" value="ECO:0007669"/>
    <property type="project" value="TreeGrafter"/>
</dbReference>
<reference evidence="4" key="1">
    <citation type="journal article" date="2020" name="Stud. Mycol.">
        <title>101 Dothideomycetes genomes: a test case for predicting lifestyles and emergence of pathogens.</title>
        <authorList>
            <person name="Haridas S."/>
            <person name="Albert R."/>
            <person name="Binder M."/>
            <person name="Bloem J."/>
            <person name="Labutti K."/>
            <person name="Salamov A."/>
            <person name="Andreopoulos B."/>
            <person name="Baker S."/>
            <person name="Barry K."/>
            <person name="Bills G."/>
            <person name="Bluhm B."/>
            <person name="Cannon C."/>
            <person name="Castanera R."/>
            <person name="Culley D."/>
            <person name="Daum C."/>
            <person name="Ezra D."/>
            <person name="Gonzalez J."/>
            <person name="Henrissat B."/>
            <person name="Kuo A."/>
            <person name="Liang C."/>
            <person name="Lipzen A."/>
            <person name="Lutzoni F."/>
            <person name="Magnuson J."/>
            <person name="Mondo S."/>
            <person name="Nolan M."/>
            <person name="Ohm R."/>
            <person name="Pangilinan J."/>
            <person name="Park H.-J."/>
            <person name="Ramirez L."/>
            <person name="Alfaro M."/>
            <person name="Sun H."/>
            <person name="Tritt A."/>
            <person name="Yoshinaga Y."/>
            <person name="Zwiers L.-H."/>
            <person name="Turgeon B."/>
            <person name="Goodwin S."/>
            <person name="Spatafora J."/>
            <person name="Crous P."/>
            <person name="Grigoriev I."/>
        </authorList>
    </citation>
    <scope>NUCLEOTIDE SEQUENCE</scope>
    <source>
        <strain evidence="4">CBS 122367</strain>
    </source>
</reference>
<keyword evidence="5" id="KW-1185">Reference proteome</keyword>
<organism evidence="4 5">
    <name type="scientific">Lentithecium fluviatile CBS 122367</name>
    <dbReference type="NCBI Taxonomy" id="1168545"/>
    <lineage>
        <taxon>Eukaryota</taxon>
        <taxon>Fungi</taxon>
        <taxon>Dikarya</taxon>
        <taxon>Ascomycota</taxon>
        <taxon>Pezizomycotina</taxon>
        <taxon>Dothideomycetes</taxon>
        <taxon>Pleosporomycetidae</taxon>
        <taxon>Pleosporales</taxon>
        <taxon>Massarineae</taxon>
        <taxon>Lentitheciaceae</taxon>
        <taxon>Lentithecium</taxon>
    </lineage>
</organism>
<name>A0A6G1J8M1_9PLEO</name>
<dbReference type="PANTHER" id="PTHR10938">
    <property type="entry name" value="TRANSLATION INITIATION FACTOR IF-3"/>
    <property type="match status" value="1"/>
</dbReference>
<dbReference type="GO" id="GO:0003743">
    <property type="term" value="F:translation initiation factor activity"/>
    <property type="evidence" value="ECO:0007669"/>
    <property type="project" value="UniProtKB-KW"/>
</dbReference>
<dbReference type="EMBL" id="MU005576">
    <property type="protein sequence ID" value="KAF2686866.1"/>
    <property type="molecule type" value="Genomic_DNA"/>
</dbReference>
<dbReference type="AlphaFoldDB" id="A0A6G1J8M1"/>
<comment type="similarity">
    <text evidence="1">Belongs to the IF-3 family.</text>
</comment>
<dbReference type="SUPFAM" id="SSF55200">
    <property type="entry name" value="Translation initiation factor IF3, C-terminal domain"/>
    <property type="match status" value="1"/>
</dbReference>
<gene>
    <name evidence="4" type="ORF">K458DRAFT_476577</name>
</gene>
<dbReference type="PANTHER" id="PTHR10938:SF0">
    <property type="entry name" value="TRANSLATION INITIATION FACTOR IF-3, MITOCHONDRIAL"/>
    <property type="match status" value="1"/>
</dbReference>
<dbReference type="InterPro" id="IPR001288">
    <property type="entry name" value="Translation_initiation_fac_3"/>
</dbReference>
<dbReference type="GO" id="GO:0032790">
    <property type="term" value="P:ribosome disassembly"/>
    <property type="evidence" value="ECO:0007669"/>
    <property type="project" value="TreeGrafter"/>
</dbReference>
<dbReference type="InterPro" id="IPR036787">
    <property type="entry name" value="T_IF-3_N_sf"/>
</dbReference>
<evidence type="ECO:0000313" key="4">
    <source>
        <dbReference type="EMBL" id="KAF2686866.1"/>
    </source>
</evidence>
<dbReference type="Gene3D" id="3.10.20.80">
    <property type="entry name" value="Translation initiation factor 3 (IF-3), N-terminal domain"/>
    <property type="match status" value="1"/>
</dbReference>
<evidence type="ECO:0000256" key="3">
    <source>
        <dbReference type="ARBA" id="ARBA00022917"/>
    </source>
</evidence>
<sequence length="308" mass="34950">MSRYHLTSTSRALYRVFVAPTLHTTHPAIFRPPIRLVTPLIPVIPRRTIYYKKVAQRHTLTDHYTFDDAIEASHVNLVDERGIFLNNMPIEQALKNYNRTTHHLLLVAPGTVDEFGISDPEDMPICKIVSKIDLRKQFAKKLELKAREESGRLGTAGDAKKLELNWAIAGGDLAHRLSKLQNFLREGRKVEVTLAPKHNKYRGREASSEECDKVLKAIRDAVLDCRGASEPKEPDGVSGGVMTLFFQGRDLSEKKVEEVKEITEEPVKSKARRERERTGTVRRIMSSTVKGCVALETKKLQGRRYDLI</sequence>
<dbReference type="GO" id="GO:0005739">
    <property type="term" value="C:mitochondrion"/>
    <property type="evidence" value="ECO:0007669"/>
    <property type="project" value="TreeGrafter"/>
</dbReference>
<evidence type="ECO:0000256" key="2">
    <source>
        <dbReference type="ARBA" id="ARBA00022540"/>
    </source>
</evidence>
<protein>
    <recommendedName>
        <fullName evidence="6">Translation initiation factor 3 N-terminal domain-containing protein</fullName>
    </recommendedName>
</protein>